<comment type="pathway">
    <text evidence="1 9">Porphyrin-containing compound metabolism; protoporphyrin-IX biosynthesis; coproporphyrinogen-III from 5-aminolevulinate: step 3/4.</text>
</comment>
<comment type="similarity">
    <text evidence="2 9">Belongs to the uroporphyrinogen-III synthase family.</text>
</comment>
<comment type="catalytic activity">
    <reaction evidence="8 9">
        <text>hydroxymethylbilane = uroporphyrinogen III + H2O</text>
        <dbReference type="Rhea" id="RHEA:18965"/>
        <dbReference type="ChEBI" id="CHEBI:15377"/>
        <dbReference type="ChEBI" id="CHEBI:57308"/>
        <dbReference type="ChEBI" id="CHEBI:57845"/>
        <dbReference type="EC" id="4.2.1.75"/>
    </reaction>
</comment>
<evidence type="ECO:0000256" key="8">
    <source>
        <dbReference type="ARBA" id="ARBA00048617"/>
    </source>
</evidence>
<dbReference type="CDD" id="cd06578">
    <property type="entry name" value="HemD"/>
    <property type="match status" value="1"/>
</dbReference>
<dbReference type="Pfam" id="PF02602">
    <property type="entry name" value="HEM4"/>
    <property type="match status" value="1"/>
</dbReference>
<evidence type="ECO:0000256" key="3">
    <source>
        <dbReference type="ARBA" id="ARBA00013109"/>
    </source>
</evidence>
<dbReference type="PANTHER" id="PTHR38042:SF1">
    <property type="entry name" value="UROPORPHYRINOGEN-III SYNTHASE, CHLOROPLASTIC"/>
    <property type="match status" value="1"/>
</dbReference>
<evidence type="ECO:0000313" key="12">
    <source>
        <dbReference type="Proteomes" id="UP000654304"/>
    </source>
</evidence>
<keyword evidence="12" id="KW-1185">Reference proteome</keyword>
<accession>A0ABR6ZZW5</accession>
<protein>
    <recommendedName>
        <fullName evidence="7 9">Uroporphyrinogen-III synthase</fullName>
        <ecNumber evidence="3 9">4.2.1.75</ecNumber>
    </recommendedName>
</protein>
<dbReference type="InterPro" id="IPR003754">
    <property type="entry name" value="4pyrrol_synth_uPrphyn_synth"/>
</dbReference>
<evidence type="ECO:0000256" key="5">
    <source>
        <dbReference type="ARBA" id="ARBA00023244"/>
    </source>
</evidence>
<evidence type="ECO:0000256" key="9">
    <source>
        <dbReference type="RuleBase" id="RU366031"/>
    </source>
</evidence>
<dbReference type="EC" id="4.2.1.75" evidence="3 9"/>
<reference evidence="11 12" key="1">
    <citation type="submission" date="2020-08" db="EMBL/GenBank/DDBJ databases">
        <title>Novel species isolated from subtropical streams in China.</title>
        <authorList>
            <person name="Lu H."/>
        </authorList>
    </citation>
    <scope>NUCLEOTIDE SEQUENCE [LARGE SCALE GENOMIC DNA]</scope>
    <source>
        <strain evidence="11 12">CY22W</strain>
    </source>
</reference>
<keyword evidence="4 9" id="KW-0456">Lyase</keyword>
<dbReference type="InterPro" id="IPR039793">
    <property type="entry name" value="UROS/Hem4"/>
</dbReference>
<evidence type="ECO:0000256" key="7">
    <source>
        <dbReference type="ARBA" id="ARBA00040167"/>
    </source>
</evidence>
<comment type="caution">
    <text evidence="11">The sequence shown here is derived from an EMBL/GenBank/DDBJ whole genome shotgun (WGS) entry which is preliminary data.</text>
</comment>
<proteinExistence type="inferred from homology"/>
<evidence type="ECO:0000256" key="1">
    <source>
        <dbReference type="ARBA" id="ARBA00004772"/>
    </source>
</evidence>
<sequence>MATGRPVVITRPLKQGVLFQQRLSQAGLSGVLFPLLDIAELPDTTALRASPACLDDYAMVAFVSPNAIDHYFEHLQSWPQQVDIAVMGAGGVAALQAYADKLRGVRIISPTNPLKTDSETLLEELDLRRLAGKRVLIVRGQSGREFLADALRSHGVQVDQLPAYLRSEPAFDAQRQQQLHELIRQQAIWVITSSEALRTLDRWIRQSGEDIIVANMQGQHLLVPHRRIAETAQQLGFHSITLTGSGDEQLLVALQSQI</sequence>
<gene>
    <name evidence="11" type="ORF">H8K43_00300</name>
</gene>
<evidence type="ECO:0000256" key="6">
    <source>
        <dbReference type="ARBA" id="ARBA00037589"/>
    </source>
</evidence>
<comment type="function">
    <text evidence="6 9">Catalyzes cyclization of the linear tetrapyrrole, hydroxymethylbilane, to the macrocyclic uroporphyrinogen III.</text>
</comment>
<evidence type="ECO:0000256" key="4">
    <source>
        <dbReference type="ARBA" id="ARBA00023239"/>
    </source>
</evidence>
<evidence type="ECO:0000313" key="11">
    <source>
        <dbReference type="EMBL" id="MBC3930097.1"/>
    </source>
</evidence>
<dbReference type="Gene3D" id="3.40.50.10090">
    <property type="match status" value="2"/>
</dbReference>
<dbReference type="InterPro" id="IPR036108">
    <property type="entry name" value="4pyrrol_syn_uPrphyn_synt_sf"/>
</dbReference>
<evidence type="ECO:0000259" key="10">
    <source>
        <dbReference type="Pfam" id="PF02602"/>
    </source>
</evidence>
<keyword evidence="5 9" id="KW-0627">Porphyrin biosynthesis</keyword>
<name>A0ABR6ZZW5_9BURK</name>
<dbReference type="PANTHER" id="PTHR38042">
    <property type="entry name" value="UROPORPHYRINOGEN-III SYNTHASE, CHLOROPLASTIC"/>
    <property type="match status" value="1"/>
</dbReference>
<dbReference type="EMBL" id="JACOGD010000001">
    <property type="protein sequence ID" value="MBC3930097.1"/>
    <property type="molecule type" value="Genomic_DNA"/>
</dbReference>
<organism evidence="11 12">
    <name type="scientific">Undibacterium curvum</name>
    <dbReference type="NCBI Taxonomy" id="2762294"/>
    <lineage>
        <taxon>Bacteria</taxon>
        <taxon>Pseudomonadati</taxon>
        <taxon>Pseudomonadota</taxon>
        <taxon>Betaproteobacteria</taxon>
        <taxon>Burkholderiales</taxon>
        <taxon>Oxalobacteraceae</taxon>
        <taxon>Undibacterium</taxon>
    </lineage>
</organism>
<evidence type="ECO:0000256" key="2">
    <source>
        <dbReference type="ARBA" id="ARBA00008133"/>
    </source>
</evidence>
<dbReference type="Proteomes" id="UP000654304">
    <property type="component" value="Unassembled WGS sequence"/>
</dbReference>
<dbReference type="SUPFAM" id="SSF69618">
    <property type="entry name" value="HemD-like"/>
    <property type="match status" value="1"/>
</dbReference>
<feature type="domain" description="Tetrapyrrole biosynthesis uroporphyrinogen III synthase" evidence="10">
    <location>
        <begin position="19"/>
        <end position="239"/>
    </location>
</feature>